<gene>
    <name evidence="4" type="ORF">H7I41_06170</name>
</gene>
<organism evidence="4 5">
    <name type="scientific">[Mycobacterium] manitobense</name>
    <dbReference type="NCBI Taxonomy" id="190147"/>
    <lineage>
        <taxon>Bacteria</taxon>
        <taxon>Bacillati</taxon>
        <taxon>Actinomycetota</taxon>
        <taxon>Actinomycetes</taxon>
        <taxon>Mycobacteriales</taxon>
        <taxon>Mycobacteriaceae</taxon>
        <taxon>Mycolicibacterium</taxon>
    </lineage>
</organism>
<accession>A0A9X2YJZ3</accession>
<keyword evidence="5" id="KW-1185">Reference proteome</keyword>
<keyword evidence="3" id="KW-0472">Membrane</keyword>
<protein>
    <submittedName>
        <fullName evidence="4">Uncharacterized protein</fullName>
    </submittedName>
</protein>
<keyword evidence="3" id="KW-0812">Transmembrane</keyword>
<dbReference type="EMBL" id="JACKSJ010000047">
    <property type="protein sequence ID" value="MCV7169505.1"/>
    <property type="molecule type" value="Genomic_DNA"/>
</dbReference>
<sequence>MEWIENRWRDLTGLGSAGWLTIAAWAALVLGIVALVYLHRQLRQHHQRKADQVRPHVAVFMEQHPADWHIIELVVRNFGQTAAHDVRFEFTHPPTVAKYEERYDESLPEIVELQLPSELTVLAPGQEWRTVWDSARDRAEFGGSIRSRFDGVVIYHDRARPEGADKGRAWRRRREFQNRVVLDWATLQPVPRLELMTTHDLARQERQKLELLRSVLNYLHYASKETRADVLRAEIERVNRAAQENQDRWRNKQLDETTVLDFPWIDRDGAAARDRTHVNDRAPVNGGAHDHDGAPAHDGVMVPARDAAGRHHRNGG</sequence>
<proteinExistence type="predicted"/>
<name>A0A9X2YJZ3_9MYCO</name>
<feature type="region of interest" description="Disordered" evidence="2">
    <location>
        <begin position="273"/>
        <end position="300"/>
    </location>
</feature>
<dbReference type="Proteomes" id="UP001140293">
    <property type="component" value="Unassembled WGS sequence"/>
</dbReference>
<keyword evidence="1" id="KW-0175">Coiled coil</keyword>
<reference evidence="4" key="1">
    <citation type="submission" date="2020-07" db="EMBL/GenBank/DDBJ databases">
        <authorList>
            <person name="Pettersson B.M.F."/>
            <person name="Behra P.R.K."/>
            <person name="Ramesh M."/>
            <person name="Das S."/>
            <person name="Dasgupta S."/>
            <person name="Kirsebom L.A."/>
        </authorList>
    </citation>
    <scope>NUCLEOTIDE SEQUENCE</scope>
    <source>
        <strain evidence="4">DSM 44615</strain>
    </source>
</reference>
<dbReference type="RefSeq" id="WP_264011695.1">
    <property type="nucleotide sequence ID" value="NZ_JACKSJ010000047.1"/>
</dbReference>
<feature type="coiled-coil region" evidence="1">
    <location>
        <begin position="221"/>
        <end position="252"/>
    </location>
</feature>
<evidence type="ECO:0000256" key="3">
    <source>
        <dbReference type="SAM" id="Phobius"/>
    </source>
</evidence>
<reference evidence="4" key="2">
    <citation type="journal article" date="2022" name="BMC Genomics">
        <title>Comparative genome analysis of mycobacteria focusing on tRNA and non-coding RNA.</title>
        <authorList>
            <person name="Behra P.R.K."/>
            <person name="Pettersson B.M.F."/>
            <person name="Ramesh M."/>
            <person name="Das S."/>
            <person name="Dasgupta S."/>
            <person name="Kirsebom L.A."/>
        </authorList>
    </citation>
    <scope>NUCLEOTIDE SEQUENCE</scope>
    <source>
        <strain evidence="4">DSM 44615</strain>
    </source>
</reference>
<dbReference type="AlphaFoldDB" id="A0A9X2YJZ3"/>
<evidence type="ECO:0000313" key="4">
    <source>
        <dbReference type="EMBL" id="MCV7169505.1"/>
    </source>
</evidence>
<evidence type="ECO:0000313" key="5">
    <source>
        <dbReference type="Proteomes" id="UP001140293"/>
    </source>
</evidence>
<comment type="caution">
    <text evidence="4">The sequence shown here is derived from an EMBL/GenBank/DDBJ whole genome shotgun (WGS) entry which is preliminary data.</text>
</comment>
<keyword evidence="3" id="KW-1133">Transmembrane helix</keyword>
<feature type="transmembrane region" description="Helical" evidence="3">
    <location>
        <begin position="17"/>
        <end position="38"/>
    </location>
</feature>
<evidence type="ECO:0000256" key="1">
    <source>
        <dbReference type="SAM" id="Coils"/>
    </source>
</evidence>
<evidence type="ECO:0000256" key="2">
    <source>
        <dbReference type="SAM" id="MobiDB-lite"/>
    </source>
</evidence>